<dbReference type="InterPro" id="IPR038488">
    <property type="entry name" value="Integrase_DNA-bd_sf"/>
</dbReference>
<keyword evidence="3" id="KW-0238">DNA-binding</keyword>
<dbReference type="CDD" id="cd00796">
    <property type="entry name" value="INT_Rci_Hp1_C"/>
    <property type="match status" value="1"/>
</dbReference>
<comment type="similarity">
    <text evidence="1">Belongs to the 'phage' integrase family.</text>
</comment>
<dbReference type="InterPro" id="IPR002104">
    <property type="entry name" value="Integrase_catalytic"/>
</dbReference>
<dbReference type="InterPro" id="IPR010998">
    <property type="entry name" value="Integrase_recombinase_N"/>
</dbReference>
<accession>A0ABV6SA47</accession>
<dbReference type="Gene3D" id="1.10.150.130">
    <property type="match status" value="1"/>
</dbReference>
<evidence type="ECO:0000313" key="7">
    <source>
        <dbReference type="Proteomes" id="UP001589858"/>
    </source>
</evidence>
<evidence type="ECO:0000313" key="6">
    <source>
        <dbReference type="EMBL" id="MFC0684953.1"/>
    </source>
</evidence>
<dbReference type="RefSeq" id="WP_267221287.1">
    <property type="nucleotide sequence ID" value="NZ_JAPCWC010000010.1"/>
</dbReference>
<dbReference type="PROSITE" id="PS51898">
    <property type="entry name" value="TYR_RECOMBINASE"/>
    <property type="match status" value="1"/>
</dbReference>
<dbReference type="Gene3D" id="3.30.160.390">
    <property type="entry name" value="Integrase, DNA-binding domain"/>
    <property type="match status" value="1"/>
</dbReference>
<evidence type="ECO:0000256" key="4">
    <source>
        <dbReference type="ARBA" id="ARBA00023172"/>
    </source>
</evidence>
<feature type="domain" description="Tyr recombinase" evidence="5">
    <location>
        <begin position="200"/>
        <end position="380"/>
    </location>
</feature>
<reference evidence="6 7" key="1">
    <citation type="submission" date="2024-09" db="EMBL/GenBank/DDBJ databases">
        <authorList>
            <person name="Sun Q."/>
            <person name="Mori K."/>
        </authorList>
    </citation>
    <scope>NUCLEOTIDE SEQUENCE [LARGE SCALE GENOMIC DNA]</scope>
    <source>
        <strain evidence="6 7">CICC 11035S</strain>
    </source>
</reference>
<dbReference type="Proteomes" id="UP001589858">
    <property type="component" value="Unassembled WGS sequence"/>
</dbReference>
<dbReference type="PANTHER" id="PTHR30629:SF2">
    <property type="entry name" value="PROPHAGE INTEGRASE INTS-RELATED"/>
    <property type="match status" value="1"/>
</dbReference>
<dbReference type="InterPro" id="IPR011010">
    <property type="entry name" value="DNA_brk_join_enz"/>
</dbReference>
<gene>
    <name evidence="6" type="ORF">ACFFF8_10135</name>
</gene>
<organism evidence="6 7">
    <name type="scientific">Novosphingobium clariflavum</name>
    <dbReference type="NCBI Taxonomy" id="2029884"/>
    <lineage>
        <taxon>Bacteria</taxon>
        <taxon>Pseudomonadati</taxon>
        <taxon>Pseudomonadota</taxon>
        <taxon>Alphaproteobacteria</taxon>
        <taxon>Sphingomonadales</taxon>
        <taxon>Sphingomonadaceae</taxon>
        <taxon>Novosphingobium</taxon>
    </lineage>
</organism>
<dbReference type="Pfam" id="PF00589">
    <property type="entry name" value="Phage_integrase"/>
    <property type="match status" value="1"/>
</dbReference>
<dbReference type="SUPFAM" id="SSF56349">
    <property type="entry name" value="DNA breaking-rejoining enzymes"/>
    <property type="match status" value="1"/>
</dbReference>
<dbReference type="Gene3D" id="1.10.443.10">
    <property type="entry name" value="Intergrase catalytic core"/>
    <property type="match status" value="1"/>
</dbReference>
<protein>
    <submittedName>
        <fullName evidence="6">Tyrosine-type recombinase/integrase</fullName>
    </submittedName>
</protein>
<dbReference type="InterPro" id="IPR025166">
    <property type="entry name" value="Integrase_DNA_bind_dom"/>
</dbReference>
<name>A0ABV6SA47_9SPHN</name>
<dbReference type="PANTHER" id="PTHR30629">
    <property type="entry name" value="PROPHAGE INTEGRASE"/>
    <property type="match status" value="1"/>
</dbReference>
<keyword evidence="2" id="KW-0229">DNA integration</keyword>
<proteinExistence type="inferred from homology"/>
<sequence>MPTLKLTKRTLEAAEPKSKPYELRDTEVVGLLCKVSPAGRKTFMLQYRNYEGVKRKPALGLFGDLTVEQARTIAQKWLAEVREGGDPSRTRAERRASVTVREFEEIFYQRWTLVRNKKSTQKLHRYMFEKYISNRVGYCKIDSVSKKEVKKFVDDLSFAPGMAYISLGILSSMFKRAEEWGYRAEDTNPCKGVTTLAKKKRPRLIRQEEMVRLMDYLELPEGEGGGRSAYTLAMRLQFAFAARVSEILQLRWAWVDFERRRVDWPDSKTGPIWKPISKEARTLLQLAASAAGDSPFVIPNPNDPSRPAMYGAYHRAWRKALAVSGIEHVGTHGIRHRAATDIANSGVPLKVGMALTAHRRVEVFMGYVHLEEPMLYDAADQVAESRMAKLEAARCNVTCGLRPVD</sequence>
<dbReference type="Pfam" id="PF13356">
    <property type="entry name" value="Arm-DNA-bind_3"/>
    <property type="match status" value="1"/>
</dbReference>
<keyword evidence="7" id="KW-1185">Reference proteome</keyword>
<dbReference type="InterPro" id="IPR013762">
    <property type="entry name" value="Integrase-like_cat_sf"/>
</dbReference>
<evidence type="ECO:0000259" key="5">
    <source>
        <dbReference type="PROSITE" id="PS51898"/>
    </source>
</evidence>
<keyword evidence="4" id="KW-0233">DNA recombination</keyword>
<dbReference type="InterPro" id="IPR050808">
    <property type="entry name" value="Phage_Integrase"/>
</dbReference>
<evidence type="ECO:0000256" key="3">
    <source>
        <dbReference type="ARBA" id="ARBA00023125"/>
    </source>
</evidence>
<evidence type="ECO:0000256" key="2">
    <source>
        <dbReference type="ARBA" id="ARBA00022908"/>
    </source>
</evidence>
<dbReference type="EMBL" id="JBHLTM010000036">
    <property type="protein sequence ID" value="MFC0684953.1"/>
    <property type="molecule type" value="Genomic_DNA"/>
</dbReference>
<comment type="caution">
    <text evidence="6">The sequence shown here is derived from an EMBL/GenBank/DDBJ whole genome shotgun (WGS) entry which is preliminary data.</text>
</comment>
<evidence type="ECO:0000256" key="1">
    <source>
        <dbReference type="ARBA" id="ARBA00008857"/>
    </source>
</evidence>